<keyword evidence="13" id="KW-1185">Reference proteome</keyword>
<comment type="subcellular location">
    <subcellularLocation>
        <location evidence="1 9">Cell membrane</location>
        <topology evidence="1 9">Multi-pass membrane protein</topology>
    </subcellularLocation>
</comment>
<dbReference type="EMBL" id="CP073355">
    <property type="protein sequence ID" value="URA09639.1"/>
    <property type="molecule type" value="Genomic_DNA"/>
</dbReference>
<feature type="transmembrane region" description="Helical" evidence="9">
    <location>
        <begin position="216"/>
        <end position="236"/>
    </location>
</feature>
<gene>
    <name evidence="12" type="primary">pstC</name>
    <name evidence="12" type="ORF">KDW03_09115</name>
</gene>
<dbReference type="SUPFAM" id="SSF161098">
    <property type="entry name" value="MetI-like"/>
    <property type="match status" value="1"/>
</dbReference>
<dbReference type="InterPro" id="IPR011864">
    <property type="entry name" value="Phosphate_PstC"/>
</dbReference>
<evidence type="ECO:0000256" key="4">
    <source>
        <dbReference type="ARBA" id="ARBA00022475"/>
    </source>
</evidence>
<evidence type="ECO:0000256" key="5">
    <source>
        <dbReference type="ARBA" id="ARBA00022592"/>
    </source>
</evidence>
<dbReference type="GO" id="GO:0006817">
    <property type="term" value="P:phosphate ion transport"/>
    <property type="evidence" value="ECO:0007669"/>
    <property type="project" value="UniProtKB-KW"/>
</dbReference>
<evidence type="ECO:0000256" key="9">
    <source>
        <dbReference type="RuleBase" id="RU363032"/>
    </source>
</evidence>
<evidence type="ECO:0000256" key="3">
    <source>
        <dbReference type="ARBA" id="ARBA00022448"/>
    </source>
</evidence>
<evidence type="ECO:0000313" key="12">
    <source>
        <dbReference type="EMBL" id="URA09639.1"/>
    </source>
</evidence>
<protein>
    <recommendedName>
        <fullName evidence="10">Phosphate transport system permease protein</fullName>
    </recommendedName>
</protein>
<dbReference type="PANTHER" id="PTHR30425:SF1">
    <property type="entry name" value="PHOSPHATE TRANSPORT SYSTEM PERMEASE PROTEIN PSTC"/>
    <property type="match status" value="1"/>
</dbReference>
<keyword evidence="5 10" id="KW-0592">Phosphate transport</keyword>
<dbReference type="GO" id="GO:0005315">
    <property type="term" value="F:phosphate transmembrane transporter activity"/>
    <property type="evidence" value="ECO:0007669"/>
    <property type="project" value="InterPro"/>
</dbReference>
<comment type="similarity">
    <text evidence="2 10">Belongs to the binding-protein-dependent transport system permease family. CysTW subfamily.</text>
</comment>
<dbReference type="NCBIfam" id="TIGR02138">
    <property type="entry name" value="phosphate_pstC"/>
    <property type="match status" value="1"/>
</dbReference>
<dbReference type="InterPro" id="IPR035906">
    <property type="entry name" value="MetI-like_sf"/>
</dbReference>
<keyword evidence="6 9" id="KW-0812">Transmembrane</keyword>
<feature type="domain" description="ABC transmembrane type-1" evidence="11">
    <location>
        <begin position="83"/>
        <end position="300"/>
    </location>
</feature>
<reference evidence="12" key="2">
    <citation type="submission" date="2022-06" db="EMBL/GenBank/DDBJ databases">
        <title>Thermospira aquatica gen. nov., sp. nov.</title>
        <authorList>
            <person name="Ben Ali Gam Z."/>
            <person name="Labat M."/>
        </authorList>
    </citation>
    <scope>NUCLEOTIDE SEQUENCE</scope>
    <source>
        <strain evidence="12">F1F22</strain>
    </source>
</reference>
<dbReference type="CDD" id="cd06261">
    <property type="entry name" value="TM_PBP2"/>
    <property type="match status" value="1"/>
</dbReference>
<dbReference type="AlphaFoldDB" id="A0AAX3BCB4"/>
<comment type="function">
    <text evidence="10">Part of the binding-protein-dependent transport system for phosphate; probably responsible for the translocation of the substrate across the membrane.</text>
</comment>
<evidence type="ECO:0000256" key="2">
    <source>
        <dbReference type="ARBA" id="ARBA00007069"/>
    </source>
</evidence>
<keyword evidence="3 9" id="KW-0813">Transport</keyword>
<dbReference type="Pfam" id="PF00528">
    <property type="entry name" value="BPD_transp_1"/>
    <property type="match status" value="1"/>
</dbReference>
<feature type="transmembrane region" description="Helical" evidence="9">
    <location>
        <begin position="123"/>
        <end position="147"/>
    </location>
</feature>
<evidence type="ECO:0000256" key="8">
    <source>
        <dbReference type="ARBA" id="ARBA00023136"/>
    </source>
</evidence>
<reference evidence="12" key="1">
    <citation type="submission" date="2021-04" db="EMBL/GenBank/DDBJ databases">
        <authorList>
            <person name="Postec A."/>
        </authorList>
    </citation>
    <scope>NUCLEOTIDE SEQUENCE</scope>
    <source>
        <strain evidence="12">F1F22</strain>
    </source>
</reference>
<sequence length="311" mass="33813">MARKFANTSQKETKNPEKAKAFSGGLFSFFLWFSVGFVALFILATLFSLFIFSLSAIKHNGWQIFIGTNWDPDNASFGGLPFITGTFLTSVLALLISLPFSLSLSIFLGEYRPTGRLSTLLKAVVRLLAGIPSVIYGMWGLLVLVPLMQKWQLSLVSFGVIPMGVGVLTASLVVAIMIIPYSTSLAYEVIQLVPQDLKEAAISLGSPRYKMIQKVIIPYASSGILAGHMLAFGRALGETMAVTMVIGNLNQMPTSLFSAGSTIASVIANQFTESTGLHTESLTELGLILFLFTIVFSFIGQRIIKNLSFER</sequence>
<keyword evidence="4 10" id="KW-1003">Cell membrane</keyword>
<dbReference type="PROSITE" id="PS50928">
    <property type="entry name" value="ABC_TM1"/>
    <property type="match status" value="1"/>
</dbReference>
<feature type="transmembrane region" description="Helical" evidence="9">
    <location>
        <begin position="87"/>
        <end position="111"/>
    </location>
</feature>
<organism evidence="12 13">
    <name type="scientific">Thermospira aquatica</name>
    <dbReference type="NCBI Taxonomy" id="2828656"/>
    <lineage>
        <taxon>Bacteria</taxon>
        <taxon>Pseudomonadati</taxon>
        <taxon>Spirochaetota</taxon>
        <taxon>Spirochaetia</taxon>
        <taxon>Brevinematales</taxon>
        <taxon>Thermospiraceae</taxon>
        <taxon>Thermospira</taxon>
    </lineage>
</organism>
<keyword evidence="7 9" id="KW-1133">Transmembrane helix</keyword>
<evidence type="ECO:0000256" key="7">
    <source>
        <dbReference type="ARBA" id="ARBA00022989"/>
    </source>
</evidence>
<keyword evidence="8 9" id="KW-0472">Membrane</keyword>
<evidence type="ECO:0000256" key="10">
    <source>
        <dbReference type="RuleBase" id="RU363054"/>
    </source>
</evidence>
<dbReference type="InterPro" id="IPR051124">
    <property type="entry name" value="Phosphate_Transport_Permease"/>
</dbReference>
<proteinExistence type="inferred from homology"/>
<feature type="transmembrane region" description="Helical" evidence="9">
    <location>
        <begin position="21"/>
        <end position="52"/>
    </location>
</feature>
<accession>A0AAX3BCB4</accession>
<evidence type="ECO:0000256" key="1">
    <source>
        <dbReference type="ARBA" id="ARBA00004651"/>
    </source>
</evidence>
<dbReference type="PANTHER" id="PTHR30425">
    <property type="entry name" value="PHOSPHATE TRANSPORT SYSTEM PERMEASE PROTEIN PST"/>
    <property type="match status" value="1"/>
</dbReference>
<evidence type="ECO:0000256" key="6">
    <source>
        <dbReference type="ARBA" id="ARBA00022692"/>
    </source>
</evidence>
<dbReference type="Gene3D" id="1.10.3720.10">
    <property type="entry name" value="MetI-like"/>
    <property type="match status" value="1"/>
</dbReference>
<evidence type="ECO:0000313" key="13">
    <source>
        <dbReference type="Proteomes" id="UP001056539"/>
    </source>
</evidence>
<dbReference type="InterPro" id="IPR000515">
    <property type="entry name" value="MetI-like"/>
</dbReference>
<feature type="transmembrane region" description="Helical" evidence="9">
    <location>
        <begin position="285"/>
        <end position="304"/>
    </location>
</feature>
<feature type="transmembrane region" description="Helical" evidence="9">
    <location>
        <begin position="153"/>
        <end position="179"/>
    </location>
</feature>
<dbReference type="KEGG" id="taqu:KDW03_09115"/>
<evidence type="ECO:0000259" key="11">
    <source>
        <dbReference type="PROSITE" id="PS50928"/>
    </source>
</evidence>
<dbReference type="GO" id="GO:0005886">
    <property type="term" value="C:plasma membrane"/>
    <property type="evidence" value="ECO:0007669"/>
    <property type="project" value="UniProtKB-SubCell"/>
</dbReference>
<name>A0AAX3BCB4_9SPIR</name>
<dbReference type="Proteomes" id="UP001056539">
    <property type="component" value="Chromosome"/>
</dbReference>
<dbReference type="RefSeq" id="WP_271434776.1">
    <property type="nucleotide sequence ID" value="NZ_CP073355.1"/>
</dbReference>